<comment type="caution">
    <text evidence="5">The sequence shown here is derived from an EMBL/GenBank/DDBJ whole genome shotgun (WGS) entry which is preliminary data.</text>
</comment>
<dbReference type="EMBL" id="LWMH01000001">
    <property type="protein sequence ID" value="KZS47870.1"/>
    <property type="molecule type" value="Genomic_DNA"/>
</dbReference>
<dbReference type="STRING" id="59843.A3958_18470"/>
<dbReference type="AlphaFoldDB" id="A0A163L7F7"/>
<keyword evidence="6" id="KW-1185">Reference proteome</keyword>
<dbReference type="CDD" id="cd02208">
    <property type="entry name" value="cupin_RmlC-like"/>
    <property type="match status" value="1"/>
</dbReference>
<name>A0A163L7F7_9BACL</name>
<dbReference type="SUPFAM" id="SSF51182">
    <property type="entry name" value="RmlC-like cupins"/>
    <property type="match status" value="1"/>
</dbReference>
<accession>A0A163L7F7</accession>
<feature type="domain" description="HTH araC/xylS-type" evidence="4">
    <location>
        <begin position="194"/>
        <end position="292"/>
    </location>
</feature>
<dbReference type="InterPro" id="IPR014710">
    <property type="entry name" value="RmlC-like_jellyroll"/>
</dbReference>
<keyword evidence="3" id="KW-0804">Transcription</keyword>
<keyword evidence="1" id="KW-0805">Transcription regulation</keyword>
<dbReference type="PANTHER" id="PTHR43280:SF28">
    <property type="entry name" value="HTH-TYPE TRANSCRIPTIONAL ACTIVATOR RHAS"/>
    <property type="match status" value="1"/>
</dbReference>
<evidence type="ECO:0000313" key="6">
    <source>
        <dbReference type="Proteomes" id="UP000076796"/>
    </source>
</evidence>
<dbReference type="OrthoDB" id="9778008at2"/>
<dbReference type="PANTHER" id="PTHR43280">
    <property type="entry name" value="ARAC-FAMILY TRANSCRIPTIONAL REGULATOR"/>
    <property type="match status" value="1"/>
</dbReference>
<proteinExistence type="predicted"/>
<dbReference type="Pfam" id="PF02311">
    <property type="entry name" value="AraC_binding"/>
    <property type="match status" value="1"/>
</dbReference>
<dbReference type="GeneID" id="97556644"/>
<keyword evidence="2" id="KW-0238">DNA-binding</keyword>
<evidence type="ECO:0000313" key="5">
    <source>
        <dbReference type="EMBL" id="KZS47870.1"/>
    </source>
</evidence>
<dbReference type="Pfam" id="PF12833">
    <property type="entry name" value="HTH_18"/>
    <property type="match status" value="1"/>
</dbReference>
<dbReference type="InterPro" id="IPR011051">
    <property type="entry name" value="RmlC_Cupin_sf"/>
</dbReference>
<gene>
    <name evidence="5" type="ORF">AWU65_19075</name>
</gene>
<dbReference type="InterPro" id="IPR009057">
    <property type="entry name" value="Homeodomain-like_sf"/>
</dbReference>
<dbReference type="Gene3D" id="1.10.10.60">
    <property type="entry name" value="Homeodomain-like"/>
    <property type="match status" value="2"/>
</dbReference>
<dbReference type="Proteomes" id="UP000076796">
    <property type="component" value="Unassembled WGS sequence"/>
</dbReference>
<dbReference type="GO" id="GO:0003700">
    <property type="term" value="F:DNA-binding transcription factor activity"/>
    <property type="evidence" value="ECO:0007669"/>
    <property type="project" value="InterPro"/>
</dbReference>
<dbReference type="SUPFAM" id="SSF46689">
    <property type="entry name" value="Homeodomain-like"/>
    <property type="match status" value="2"/>
</dbReference>
<dbReference type="InterPro" id="IPR018062">
    <property type="entry name" value="HTH_AraC-typ_CS"/>
</dbReference>
<evidence type="ECO:0000256" key="2">
    <source>
        <dbReference type="ARBA" id="ARBA00023125"/>
    </source>
</evidence>
<evidence type="ECO:0000256" key="1">
    <source>
        <dbReference type="ARBA" id="ARBA00023015"/>
    </source>
</evidence>
<dbReference type="SMART" id="SM00342">
    <property type="entry name" value="HTH_ARAC"/>
    <property type="match status" value="1"/>
</dbReference>
<dbReference type="PROSITE" id="PS01124">
    <property type="entry name" value="HTH_ARAC_FAMILY_2"/>
    <property type="match status" value="1"/>
</dbReference>
<reference evidence="5" key="1">
    <citation type="journal article" date="2016" name="Genome Announc.">
        <title>Draft genomes of two strains of Paenibacillus glucanolyticus with capability to degrade lignocellulose.</title>
        <authorList>
            <person name="Mathews S.L."/>
            <person name="Pawlak J."/>
            <person name="Grunden A.M."/>
        </authorList>
    </citation>
    <scope>NUCLEOTIDE SEQUENCE [LARGE SCALE GENOMIC DNA]</scope>
    <source>
        <strain evidence="5">SLM1</strain>
    </source>
</reference>
<dbReference type="RefSeq" id="WP_063479041.1">
    <property type="nucleotide sequence ID" value="NZ_CP147845.1"/>
</dbReference>
<protein>
    <submittedName>
        <fullName evidence="5">Transcriptional regulator</fullName>
    </submittedName>
</protein>
<dbReference type="GO" id="GO:0043565">
    <property type="term" value="F:sequence-specific DNA binding"/>
    <property type="evidence" value="ECO:0007669"/>
    <property type="project" value="InterPro"/>
</dbReference>
<organism evidence="5 6">
    <name type="scientific">Paenibacillus glucanolyticus</name>
    <dbReference type="NCBI Taxonomy" id="59843"/>
    <lineage>
        <taxon>Bacteria</taxon>
        <taxon>Bacillati</taxon>
        <taxon>Bacillota</taxon>
        <taxon>Bacilli</taxon>
        <taxon>Bacillales</taxon>
        <taxon>Paenibacillaceae</taxon>
        <taxon>Paenibacillus</taxon>
    </lineage>
</organism>
<dbReference type="InterPro" id="IPR018060">
    <property type="entry name" value="HTH_AraC"/>
</dbReference>
<dbReference type="InterPro" id="IPR003313">
    <property type="entry name" value="AraC-bd"/>
</dbReference>
<dbReference type="Gene3D" id="2.60.120.10">
    <property type="entry name" value="Jelly Rolls"/>
    <property type="match status" value="1"/>
</dbReference>
<sequence>MQHKEIKIDAGSLRELTDHRTVVLPLACYETVIKQNIHGHIPLHWHTELQFVYVVQGTAVFRINEVQQVVKQGEGIFINSGSLHMAEDRHHSGSVYICLNVSPSFVLPQELYTTYVYPYIHATNLPFLFLAPSEPWTLRILSSIEAINTCIKLQSPYYEIHIVEHLASIWRNFMQNGMVLEYNQAETRKNQRMKEMLNWLHMHYAEKIKLEDIAKAGNLSRSETCRYFKQILNTSPMQYVIDYRIKQSLVLLHDPESSVTDVGYRVGFNSTSYFIDKFRDAMNMTPLTYKNQVPRQKDISP</sequence>
<dbReference type="PROSITE" id="PS00041">
    <property type="entry name" value="HTH_ARAC_FAMILY_1"/>
    <property type="match status" value="1"/>
</dbReference>
<evidence type="ECO:0000259" key="4">
    <source>
        <dbReference type="PROSITE" id="PS01124"/>
    </source>
</evidence>
<evidence type="ECO:0000256" key="3">
    <source>
        <dbReference type="ARBA" id="ARBA00023163"/>
    </source>
</evidence>